<dbReference type="AlphaFoldDB" id="A0A8J2SCT0"/>
<gene>
    <name evidence="1" type="ORF">PECAL_1P26760</name>
</gene>
<name>A0A8J2SCT0_9STRA</name>
<accession>A0A8J2SCT0</accession>
<organism evidence="1 2">
    <name type="scientific">Pelagomonas calceolata</name>
    <dbReference type="NCBI Taxonomy" id="35677"/>
    <lineage>
        <taxon>Eukaryota</taxon>
        <taxon>Sar</taxon>
        <taxon>Stramenopiles</taxon>
        <taxon>Ochrophyta</taxon>
        <taxon>Pelagophyceae</taxon>
        <taxon>Pelagomonadales</taxon>
        <taxon>Pelagomonadaceae</taxon>
        <taxon>Pelagomonas</taxon>
    </lineage>
</organism>
<dbReference type="EMBL" id="CAKKNE010000001">
    <property type="protein sequence ID" value="CAH0366199.1"/>
    <property type="molecule type" value="Genomic_DNA"/>
</dbReference>
<keyword evidence="2" id="KW-1185">Reference proteome</keyword>
<reference evidence="1" key="1">
    <citation type="submission" date="2021-11" db="EMBL/GenBank/DDBJ databases">
        <authorList>
            <consortium name="Genoscope - CEA"/>
            <person name="William W."/>
        </authorList>
    </citation>
    <scope>NUCLEOTIDE SEQUENCE</scope>
</reference>
<protein>
    <submittedName>
        <fullName evidence="1">Uncharacterized protein</fullName>
    </submittedName>
</protein>
<evidence type="ECO:0000313" key="1">
    <source>
        <dbReference type="EMBL" id="CAH0366199.1"/>
    </source>
</evidence>
<sequence>GPVVRCQRGFDVGEEPAGRRVDGAGRRRALGRGAGVGVDGVEDAVEAFRPLRAVGGVQRVAGLRDRGGRLQHFVARRFHRCTHGCVVIGCHRLSALATASARFFRCGSPACALLVQRAPTCAARRDRDAARSSPGQREE</sequence>
<evidence type="ECO:0000313" key="2">
    <source>
        <dbReference type="Proteomes" id="UP000789595"/>
    </source>
</evidence>
<proteinExistence type="predicted"/>
<comment type="caution">
    <text evidence="1">The sequence shown here is derived from an EMBL/GenBank/DDBJ whole genome shotgun (WGS) entry which is preliminary data.</text>
</comment>
<feature type="non-terminal residue" evidence="1">
    <location>
        <position position="1"/>
    </location>
</feature>
<dbReference type="Proteomes" id="UP000789595">
    <property type="component" value="Unassembled WGS sequence"/>
</dbReference>